<keyword evidence="2" id="KW-1185">Reference proteome</keyword>
<dbReference type="RefSeq" id="WP_322465428.1">
    <property type="nucleotide sequence ID" value="NZ_JAXOJX010000013.1"/>
</dbReference>
<sequence length="331" mass="32410">MSSRYLASYVSHAASPGAITGTGLATLDQVAAAGGGMITVSGTGAATLNPIVTNSAGAVTSVGQSAAELSLAISAAAGAVVVSGAGAAALNSITAIGTGTAGIAGEATAALDPVTTAGSGATSPVETPDPGGLTGTGSTVLAAVITAGAGTVGIAGHGAAMLQPATVQGSGTPVIAGTAAAQLAAVTTRGIGTSPTTGLPDRPAEGCVRTLPRVGRVRGESRLRRAQYTRTNEGIMAIGNQHTYDKLPGEAKTWGIDFDEFFVIGERDDTPIQASIELQTGVNASVVGIQGRVVWFHVPPGGAPGHTSAGLITLQLSSGDVEQAQIRVRIR</sequence>
<comment type="caution">
    <text evidence="1">The sequence shown here is derived from an EMBL/GenBank/DDBJ whole genome shotgun (WGS) entry which is preliminary data.</text>
</comment>
<reference evidence="1 2" key="1">
    <citation type="submission" date="2023-11" db="EMBL/GenBank/DDBJ databases">
        <title>Draft genome of Azohydromonas lata strain H1 (DSM1123), a polyhydroxyalkanoate producer.</title>
        <authorList>
            <person name="Traversa D."/>
            <person name="D'Addabbo P."/>
            <person name="Pazzani C."/>
            <person name="Manzari C."/>
            <person name="Chiara M."/>
            <person name="Scrascia M."/>
        </authorList>
    </citation>
    <scope>NUCLEOTIDE SEQUENCE [LARGE SCALE GENOMIC DNA]</scope>
    <source>
        <strain evidence="1 2">H1</strain>
    </source>
</reference>
<name>A0ABU5ID28_9BURK</name>
<dbReference type="Proteomes" id="UP001293718">
    <property type="component" value="Unassembled WGS sequence"/>
</dbReference>
<accession>A0ABU5ID28</accession>
<gene>
    <name evidence="1" type="ORF">SM757_10515</name>
</gene>
<organism evidence="1 2">
    <name type="scientific">Azohydromonas lata</name>
    <dbReference type="NCBI Taxonomy" id="45677"/>
    <lineage>
        <taxon>Bacteria</taxon>
        <taxon>Pseudomonadati</taxon>
        <taxon>Pseudomonadota</taxon>
        <taxon>Betaproteobacteria</taxon>
        <taxon>Burkholderiales</taxon>
        <taxon>Sphaerotilaceae</taxon>
        <taxon>Azohydromonas</taxon>
    </lineage>
</organism>
<proteinExistence type="predicted"/>
<protein>
    <submittedName>
        <fullName evidence="1">Uncharacterized protein</fullName>
    </submittedName>
</protein>
<evidence type="ECO:0000313" key="2">
    <source>
        <dbReference type="Proteomes" id="UP001293718"/>
    </source>
</evidence>
<evidence type="ECO:0000313" key="1">
    <source>
        <dbReference type="EMBL" id="MDZ5457001.1"/>
    </source>
</evidence>
<dbReference type="EMBL" id="JAXOJX010000013">
    <property type="protein sequence ID" value="MDZ5457001.1"/>
    <property type="molecule type" value="Genomic_DNA"/>
</dbReference>